<evidence type="ECO:0000313" key="2">
    <source>
        <dbReference type="EMBL" id="GII53797.1"/>
    </source>
</evidence>
<keyword evidence="3" id="KW-1185">Reference proteome</keyword>
<dbReference type="InterPro" id="IPR027849">
    <property type="entry name" value="DUF4434"/>
</dbReference>
<gene>
    <name evidence="2" type="ORF">Pth03_21860</name>
</gene>
<reference evidence="2" key="1">
    <citation type="submission" date="2021-01" db="EMBL/GenBank/DDBJ databases">
        <title>Whole genome shotgun sequence of Planotetraspora thailandica NBRC 104271.</title>
        <authorList>
            <person name="Komaki H."/>
            <person name="Tamura T."/>
        </authorList>
    </citation>
    <scope>NUCLEOTIDE SEQUENCE</scope>
    <source>
        <strain evidence="2">NBRC 104271</strain>
    </source>
</reference>
<protein>
    <recommendedName>
        <fullName evidence="1">DUF4434 domain-containing protein</fullName>
    </recommendedName>
</protein>
<organism evidence="2 3">
    <name type="scientific">Planotetraspora thailandica</name>
    <dbReference type="NCBI Taxonomy" id="487172"/>
    <lineage>
        <taxon>Bacteria</taxon>
        <taxon>Bacillati</taxon>
        <taxon>Actinomycetota</taxon>
        <taxon>Actinomycetes</taxon>
        <taxon>Streptosporangiales</taxon>
        <taxon>Streptosporangiaceae</taxon>
        <taxon>Planotetraspora</taxon>
    </lineage>
</organism>
<comment type="caution">
    <text evidence="2">The sequence shown here is derived from an EMBL/GenBank/DDBJ whole genome shotgun (WGS) entry which is preliminary data.</text>
</comment>
<dbReference type="Gene3D" id="3.20.20.80">
    <property type="entry name" value="Glycosidases"/>
    <property type="match status" value="1"/>
</dbReference>
<feature type="domain" description="DUF4434" evidence="1">
    <location>
        <begin position="213"/>
        <end position="479"/>
    </location>
</feature>
<dbReference type="Proteomes" id="UP000605992">
    <property type="component" value="Unassembled WGS sequence"/>
</dbReference>
<accession>A0A8J3XSZ8</accession>
<evidence type="ECO:0000259" key="1">
    <source>
        <dbReference type="Pfam" id="PF14488"/>
    </source>
</evidence>
<sequence length="593" mass="64896">MRWITVTLGVAALLCVATVVIALRDGPLHTVDTGRGASSSGSAAGTRNCPAVKKAASPTPYAVTGYWLNPEDDPCTLSRQLQEIHQVGGDTVIRLGFALSPRGVDGQGRILEEQSPGPDKQFEMCSEHGLTCVRAAEKDLQKANPGNRITGTYVYRTDEVFGPGLLACTPMEHKIVDGPATFYRLLVPDDGSASCDFTSAPRGYHLIIVAAGDRDSLAELLDLGDRLGIQVFPTLPVAPRDPAAMAQADVRHLSTLTALTRRVLQDYKDRFRKRKSLGGFYQAFEVQMRDWSDTSKVPTLQLYSEQHTIAEQELPGKPIMISPYIDARRQVAYSATPAQVAKAFEILASTGVEIIAPQDGRGTGKVGLFWPEEKNQPVDDRLKPVVGESTYATAYYAGTRDYYRAMADARDELAAQGVHAQLWANLEGFEPTGTTPCRSGSTRGDTDKPRLDTQVTLAGPYVSKLISFMWTDFFTCGSPSLAKQIDQDWNRPIVIEADHAKHRIQDGLEILGYNVEDAKVTLSWDGLDTPRVVDSSKVGWRDPDPIPDVPAAVERTWIPVDWATVPKGVLVRVQVTAEDGRKATESVYYHHSV</sequence>
<dbReference type="EMBL" id="BOOR01000011">
    <property type="protein sequence ID" value="GII53797.1"/>
    <property type="molecule type" value="Genomic_DNA"/>
</dbReference>
<dbReference type="AlphaFoldDB" id="A0A8J3XSZ8"/>
<evidence type="ECO:0000313" key="3">
    <source>
        <dbReference type="Proteomes" id="UP000605992"/>
    </source>
</evidence>
<dbReference type="RefSeq" id="WP_203944052.1">
    <property type="nucleotide sequence ID" value="NZ_BOOR01000011.1"/>
</dbReference>
<dbReference type="Pfam" id="PF14488">
    <property type="entry name" value="DUF4434"/>
    <property type="match status" value="1"/>
</dbReference>
<name>A0A8J3XSZ8_9ACTN</name>
<proteinExistence type="predicted"/>